<dbReference type="RefSeq" id="WP_112240560.1">
    <property type="nucleotide sequence ID" value="NZ_SOCE01000001.1"/>
</dbReference>
<dbReference type="PANTHER" id="PTHR34215">
    <property type="entry name" value="BLL0784 PROTEIN"/>
    <property type="match status" value="1"/>
</dbReference>
<dbReference type="PANTHER" id="PTHR34215:SF1">
    <property type="entry name" value="YLXR DOMAIN-CONTAINING PROTEIN"/>
    <property type="match status" value="1"/>
</dbReference>
<evidence type="ECO:0000259" key="1">
    <source>
        <dbReference type="Pfam" id="PF04296"/>
    </source>
</evidence>
<sequence>MIQTADARPEKVRERTCIGCRKRSSPTDLLRMTVSGGLVLPDPEHRAPGRGAHLHPATGCLDLAERRKAFPRAFKVAGPLDITLVRELVERQQ</sequence>
<accession>A0A4R7T503</accession>
<keyword evidence="3" id="KW-1185">Reference proteome</keyword>
<dbReference type="AlphaFoldDB" id="A0A4R7T503"/>
<protein>
    <recommendedName>
        <fullName evidence="1">YlxR domain-containing protein</fullName>
    </recommendedName>
</protein>
<organism evidence="2 3">
    <name type="scientific">Kribbella voronezhensis</name>
    <dbReference type="NCBI Taxonomy" id="2512212"/>
    <lineage>
        <taxon>Bacteria</taxon>
        <taxon>Bacillati</taxon>
        <taxon>Actinomycetota</taxon>
        <taxon>Actinomycetes</taxon>
        <taxon>Propionibacteriales</taxon>
        <taxon>Kribbellaceae</taxon>
        <taxon>Kribbella</taxon>
    </lineage>
</organism>
<dbReference type="InterPro" id="IPR037465">
    <property type="entry name" value="YlxR"/>
</dbReference>
<feature type="domain" description="YlxR" evidence="1">
    <location>
        <begin position="15"/>
        <end position="79"/>
    </location>
</feature>
<dbReference type="InterPro" id="IPR035931">
    <property type="entry name" value="YlxR-like_sf"/>
</dbReference>
<comment type="caution">
    <text evidence="2">The sequence shown here is derived from an EMBL/GenBank/DDBJ whole genome shotgun (WGS) entry which is preliminary data.</text>
</comment>
<reference evidence="2 3" key="1">
    <citation type="submission" date="2019-03" db="EMBL/GenBank/DDBJ databases">
        <title>Genomic Encyclopedia of Type Strains, Phase III (KMG-III): the genomes of soil and plant-associated and newly described type strains.</title>
        <authorList>
            <person name="Whitman W."/>
        </authorList>
    </citation>
    <scope>NUCLEOTIDE SEQUENCE [LARGE SCALE GENOMIC DNA]</scope>
    <source>
        <strain evidence="2 3">VKM Ac-2575</strain>
    </source>
</reference>
<gene>
    <name evidence="2" type="ORF">EV138_0427</name>
</gene>
<dbReference type="Pfam" id="PF04296">
    <property type="entry name" value="YlxR"/>
    <property type="match status" value="1"/>
</dbReference>
<evidence type="ECO:0000313" key="2">
    <source>
        <dbReference type="EMBL" id="TDU86910.1"/>
    </source>
</evidence>
<dbReference type="SUPFAM" id="SSF64376">
    <property type="entry name" value="YlxR-like"/>
    <property type="match status" value="1"/>
</dbReference>
<dbReference type="EMBL" id="SOCE01000001">
    <property type="protein sequence ID" value="TDU86910.1"/>
    <property type="molecule type" value="Genomic_DNA"/>
</dbReference>
<dbReference type="Proteomes" id="UP000295151">
    <property type="component" value="Unassembled WGS sequence"/>
</dbReference>
<dbReference type="Gene3D" id="3.30.1230.10">
    <property type="entry name" value="YlxR-like"/>
    <property type="match status" value="1"/>
</dbReference>
<proteinExistence type="predicted"/>
<evidence type="ECO:0000313" key="3">
    <source>
        <dbReference type="Proteomes" id="UP000295151"/>
    </source>
</evidence>
<dbReference type="OrthoDB" id="5244965at2"/>
<dbReference type="InterPro" id="IPR007393">
    <property type="entry name" value="YlxR_dom"/>
</dbReference>
<name>A0A4R7T503_9ACTN</name>